<evidence type="ECO:0000313" key="1">
    <source>
        <dbReference type="EMBL" id="KAI3676724.1"/>
    </source>
</evidence>
<proteinExistence type="predicted"/>
<dbReference type="EMBL" id="CM042046">
    <property type="protein sequence ID" value="KAI3676724.1"/>
    <property type="molecule type" value="Genomic_DNA"/>
</dbReference>
<reference evidence="2" key="1">
    <citation type="journal article" date="2022" name="Mol. Ecol. Resour.">
        <title>The genomes of chicory, endive, great burdock and yacon provide insights into Asteraceae palaeo-polyploidization history and plant inulin production.</title>
        <authorList>
            <person name="Fan W."/>
            <person name="Wang S."/>
            <person name="Wang H."/>
            <person name="Wang A."/>
            <person name="Jiang F."/>
            <person name="Liu H."/>
            <person name="Zhao H."/>
            <person name="Xu D."/>
            <person name="Zhang Y."/>
        </authorList>
    </citation>
    <scope>NUCLEOTIDE SEQUENCE [LARGE SCALE GENOMIC DNA]</scope>
    <source>
        <strain evidence="2">cv. Yunnan</strain>
    </source>
</reference>
<name>A0ACB8XZI4_9ASTR</name>
<comment type="caution">
    <text evidence="1">The sequence shown here is derived from an EMBL/GenBank/DDBJ whole genome shotgun (WGS) entry which is preliminary data.</text>
</comment>
<sequence length="198" mass="22705">MTWWWKDLGLEQDLNLVRNQPLKWYIVPMVTSKALLKTILRWATLCDAFLVEAKWFASGHIPNSEEYLKNGIVSSGVQDGNQDGHDGSYVKCFIMEHEYCSAKIAREYVKKMISAAWKCLNKECLSPIPFSNNFKKGSINLARGAFELKPLAEFKDDRDEDEIKRRPPLQPPKKTTGDTPRRKVTIFPINKWKTGGGK</sequence>
<gene>
    <name evidence="1" type="ORF">L1987_86337</name>
</gene>
<protein>
    <submittedName>
        <fullName evidence="1">Uncharacterized protein</fullName>
    </submittedName>
</protein>
<reference evidence="1 2" key="2">
    <citation type="journal article" date="2022" name="Mol. Ecol. Resour.">
        <title>The genomes of chicory, endive, great burdock and yacon provide insights into Asteraceae paleo-polyploidization history and plant inulin production.</title>
        <authorList>
            <person name="Fan W."/>
            <person name="Wang S."/>
            <person name="Wang H."/>
            <person name="Wang A."/>
            <person name="Jiang F."/>
            <person name="Liu H."/>
            <person name="Zhao H."/>
            <person name="Xu D."/>
            <person name="Zhang Y."/>
        </authorList>
    </citation>
    <scope>NUCLEOTIDE SEQUENCE [LARGE SCALE GENOMIC DNA]</scope>
    <source>
        <strain evidence="2">cv. Yunnan</strain>
        <tissue evidence="1">Leaves</tissue>
    </source>
</reference>
<keyword evidence="2" id="KW-1185">Reference proteome</keyword>
<accession>A0ACB8XZI4</accession>
<organism evidence="1 2">
    <name type="scientific">Smallanthus sonchifolius</name>
    <dbReference type="NCBI Taxonomy" id="185202"/>
    <lineage>
        <taxon>Eukaryota</taxon>
        <taxon>Viridiplantae</taxon>
        <taxon>Streptophyta</taxon>
        <taxon>Embryophyta</taxon>
        <taxon>Tracheophyta</taxon>
        <taxon>Spermatophyta</taxon>
        <taxon>Magnoliopsida</taxon>
        <taxon>eudicotyledons</taxon>
        <taxon>Gunneridae</taxon>
        <taxon>Pentapetalae</taxon>
        <taxon>asterids</taxon>
        <taxon>campanulids</taxon>
        <taxon>Asterales</taxon>
        <taxon>Asteraceae</taxon>
        <taxon>Asteroideae</taxon>
        <taxon>Heliantheae alliance</taxon>
        <taxon>Millerieae</taxon>
        <taxon>Smallanthus</taxon>
    </lineage>
</organism>
<dbReference type="Proteomes" id="UP001056120">
    <property type="component" value="Linkage Group LG29"/>
</dbReference>
<evidence type="ECO:0000313" key="2">
    <source>
        <dbReference type="Proteomes" id="UP001056120"/>
    </source>
</evidence>